<dbReference type="Gene3D" id="3.60.15.10">
    <property type="entry name" value="Ribonuclease Z/Hydroxyacylglutathione hydrolase-like"/>
    <property type="match status" value="1"/>
</dbReference>
<dbReference type="InterPro" id="IPR044528">
    <property type="entry name" value="POD-like_MBL-fold"/>
</dbReference>
<dbReference type="Pfam" id="PF00753">
    <property type="entry name" value="Lactamase_B"/>
    <property type="match status" value="1"/>
</dbReference>
<dbReference type="Pfam" id="PF00581">
    <property type="entry name" value="Rhodanese"/>
    <property type="match status" value="2"/>
</dbReference>
<dbReference type="SUPFAM" id="SSF52821">
    <property type="entry name" value="Rhodanese/Cell cycle control phosphatase"/>
    <property type="match status" value="2"/>
</dbReference>
<dbReference type="GO" id="GO:0070813">
    <property type="term" value="P:hydrogen sulfide metabolic process"/>
    <property type="evidence" value="ECO:0007669"/>
    <property type="project" value="TreeGrafter"/>
</dbReference>
<keyword evidence="3" id="KW-0378">Hydrolase</keyword>
<dbReference type="Proteomes" id="UP000319383">
    <property type="component" value="Chromosome"/>
</dbReference>
<dbReference type="CDD" id="cd00158">
    <property type="entry name" value="RHOD"/>
    <property type="match status" value="2"/>
</dbReference>
<evidence type="ECO:0000313" key="4">
    <source>
        <dbReference type="Proteomes" id="UP000319383"/>
    </source>
</evidence>
<dbReference type="InterPro" id="IPR001763">
    <property type="entry name" value="Rhodanese-like_dom"/>
</dbReference>
<dbReference type="PANTHER" id="PTHR43084">
    <property type="entry name" value="PERSULFIDE DIOXYGENASE ETHE1"/>
    <property type="match status" value="1"/>
</dbReference>
<dbReference type="CDD" id="cd07724">
    <property type="entry name" value="POD-like_MBL-fold"/>
    <property type="match status" value="1"/>
</dbReference>
<evidence type="ECO:0000256" key="1">
    <source>
        <dbReference type="ARBA" id="ARBA00022723"/>
    </source>
</evidence>
<feature type="domain" description="Rhodanese" evidence="2">
    <location>
        <begin position="379"/>
        <end position="466"/>
    </location>
</feature>
<dbReference type="PROSITE" id="PS50206">
    <property type="entry name" value="RHODANESE_3"/>
    <property type="match status" value="2"/>
</dbReference>
<dbReference type="FunFam" id="3.60.15.10:FF:000030">
    <property type="entry name" value="Metallo-beta-lactamase family protein"/>
    <property type="match status" value="1"/>
</dbReference>
<dbReference type="InterPro" id="IPR001279">
    <property type="entry name" value="Metallo-B-lactamas"/>
</dbReference>
<dbReference type="EMBL" id="CP036276">
    <property type="protein sequence ID" value="QDU42756.1"/>
    <property type="molecule type" value="Genomic_DNA"/>
</dbReference>
<evidence type="ECO:0000259" key="2">
    <source>
        <dbReference type="PROSITE" id="PS50206"/>
    </source>
</evidence>
<dbReference type="SUPFAM" id="SSF56281">
    <property type="entry name" value="Metallo-hydrolase/oxidoreductase"/>
    <property type="match status" value="1"/>
</dbReference>
<keyword evidence="4" id="KW-1185">Reference proteome</keyword>
<dbReference type="InterPro" id="IPR051682">
    <property type="entry name" value="Mito_Persulfide_Diox"/>
</dbReference>
<feature type="domain" description="Rhodanese" evidence="2">
    <location>
        <begin position="278"/>
        <end position="356"/>
    </location>
</feature>
<dbReference type="FunFam" id="3.40.250.10:FF:000049">
    <property type="entry name" value="Phage shock protein E"/>
    <property type="match status" value="1"/>
</dbReference>
<keyword evidence="1" id="KW-0479">Metal-binding</keyword>
<dbReference type="Gene3D" id="3.40.250.10">
    <property type="entry name" value="Rhodanese-like domain"/>
    <property type="match status" value="2"/>
</dbReference>
<dbReference type="KEGG" id="sdyn:Mal52_12230"/>
<accession>A0A517ZJU3</accession>
<gene>
    <name evidence="3" type="primary">baeB_1</name>
    <name evidence="3" type="ORF">Mal52_12230</name>
</gene>
<dbReference type="RefSeq" id="WP_145374769.1">
    <property type="nucleotide sequence ID" value="NZ_CP036276.1"/>
</dbReference>
<dbReference type="EC" id="3.-.-.-" evidence="3"/>
<name>A0A517ZJU3_9PLAN</name>
<dbReference type="InterPro" id="IPR036866">
    <property type="entry name" value="RibonucZ/Hydroxyglut_hydro"/>
</dbReference>
<dbReference type="SMART" id="SM00450">
    <property type="entry name" value="RHOD"/>
    <property type="match status" value="2"/>
</dbReference>
<proteinExistence type="predicted"/>
<dbReference type="GO" id="GO:0016787">
    <property type="term" value="F:hydrolase activity"/>
    <property type="evidence" value="ECO:0007669"/>
    <property type="project" value="UniProtKB-KW"/>
</dbReference>
<dbReference type="GO" id="GO:0050313">
    <property type="term" value="F:sulfur dioxygenase activity"/>
    <property type="evidence" value="ECO:0007669"/>
    <property type="project" value="InterPro"/>
</dbReference>
<reference evidence="3 4" key="1">
    <citation type="submission" date="2019-02" db="EMBL/GenBank/DDBJ databases">
        <title>Deep-cultivation of Planctomycetes and their phenomic and genomic characterization uncovers novel biology.</title>
        <authorList>
            <person name="Wiegand S."/>
            <person name="Jogler M."/>
            <person name="Boedeker C."/>
            <person name="Pinto D."/>
            <person name="Vollmers J."/>
            <person name="Rivas-Marin E."/>
            <person name="Kohn T."/>
            <person name="Peeters S.H."/>
            <person name="Heuer A."/>
            <person name="Rast P."/>
            <person name="Oberbeckmann S."/>
            <person name="Bunk B."/>
            <person name="Jeske O."/>
            <person name="Meyerdierks A."/>
            <person name="Storesund J.E."/>
            <person name="Kallscheuer N."/>
            <person name="Luecker S."/>
            <person name="Lage O.M."/>
            <person name="Pohl T."/>
            <person name="Merkel B.J."/>
            <person name="Hornburger P."/>
            <person name="Mueller R.-W."/>
            <person name="Bruemmer F."/>
            <person name="Labrenz M."/>
            <person name="Spormann A.M."/>
            <person name="Op den Camp H."/>
            <person name="Overmann J."/>
            <person name="Amann R."/>
            <person name="Jetten M.S.M."/>
            <person name="Mascher T."/>
            <person name="Medema M.H."/>
            <person name="Devos D.P."/>
            <person name="Kaster A.-K."/>
            <person name="Ovreas L."/>
            <person name="Rohde M."/>
            <person name="Galperin M.Y."/>
            <person name="Jogler C."/>
        </authorList>
    </citation>
    <scope>NUCLEOTIDE SEQUENCE [LARGE SCALE GENOMIC DNA]</scope>
    <source>
        <strain evidence="3 4">Mal52</strain>
    </source>
</reference>
<dbReference type="GO" id="GO:0046872">
    <property type="term" value="F:metal ion binding"/>
    <property type="evidence" value="ECO:0007669"/>
    <property type="project" value="UniProtKB-KW"/>
</dbReference>
<protein>
    <submittedName>
        <fullName evidence="3">Putative polyketide biosynthesis zinc-dependent hydrolase BaeB</fullName>
        <ecNumber evidence="3">3.-.-.-</ecNumber>
    </submittedName>
</protein>
<sequence length="481" mass="52327">MLLKYFYDKALAHASYMVGCQKAKVAVVVDPGRDIEQYLEMADREDVKLIAIAETHIHADYVSGARELADRIGAKLYVSDEGPAEWKYHFADQHEHQLLKDGDSFMIGNIRFDVLHTPGHTPESISFLLTDQGGHADKPMGIFTGDFVFVGSIGRPDLLEEAAGLANTAEPGARDLFHSAEKFKQLPDFLQVWPAHGAGSACGKGLGAVPSSTVGYEKLFNPALQFTDEEEFVQYILSDQPEAPKYFAVMKRVNKEGPRILGAGHHHSVLDVAGLENAVKSGTVVDLTPSSEFAKGHVPGTINIPLEMLATWAGWLVDYDRPTYLICHPDQLEEAARVLHKIGVEQIEGAFHPSEVRSSGLATEEYSIRTPKELAPRIESGDVKLIDVRSEEEWKSGHIARADHRFLGRLPDNLSDIESGKPIVTQCQTGERSAIAASILQANGLEVINMTGGFGAWAGAGLPVGHAAPACDEMSRTATCP</sequence>
<dbReference type="PANTHER" id="PTHR43084:SF1">
    <property type="entry name" value="PERSULFIDE DIOXYGENASE ETHE1, MITOCHONDRIAL"/>
    <property type="match status" value="1"/>
</dbReference>
<dbReference type="SMART" id="SM00849">
    <property type="entry name" value="Lactamase_B"/>
    <property type="match status" value="1"/>
</dbReference>
<dbReference type="InterPro" id="IPR036873">
    <property type="entry name" value="Rhodanese-like_dom_sf"/>
</dbReference>
<dbReference type="GO" id="GO:0006749">
    <property type="term" value="P:glutathione metabolic process"/>
    <property type="evidence" value="ECO:0007669"/>
    <property type="project" value="InterPro"/>
</dbReference>
<evidence type="ECO:0000313" key="3">
    <source>
        <dbReference type="EMBL" id="QDU42756.1"/>
    </source>
</evidence>
<organism evidence="3 4">
    <name type="scientific">Symmachiella dynata</name>
    <dbReference type="NCBI Taxonomy" id="2527995"/>
    <lineage>
        <taxon>Bacteria</taxon>
        <taxon>Pseudomonadati</taxon>
        <taxon>Planctomycetota</taxon>
        <taxon>Planctomycetia</taxon>
        <taxon>Planctomycetales</taxon>
        <taxon>Planctomycetaceae</taxon>
        <taxon>Symmachiella</taxon>
    </lineage>
</organism>
<dbReference type="AlphaFoldDB" id="A0A517ZJU3"/>